<reference evidence="2 3" key="1">
    <citation type="submission" date="2017-07" db="EMBL/GenBank/DDBJ databases">
        <title>Fictibacillus sp. nov. GDSW-R2A3 Genome sequencing and assembly.</title>
        <authorList>
            <person name="Mayilraj S."/>
        </authorList>
    </citation>
    <scope>NUCLEOTIDE SEQUENCE [LARGE SCALE GENOMIC DNA]</scope>
    <source>
        <strain evidence="2 3">GDSW-R2A3</strain>
    </source>
</reference>
<name>A0A235F8F0_9BACL</name>
<feature type="transmembrane region" description="Helical" evidence="1">
    <location>
        <begin position="7"/>
        <end position="26"/>
    </location>
</feature>
<protein>
    <recommendedName>
        <fullName evidence="4">Histidine kinase</fullName>
    </recommendedName>
</protein>
<proteinExistence type="predicted"/>
<evidence type="ECO:0000313" key="3">
    <source>
        <dbReference type="Proteomes" id="UP000215059"/>
    </source>
</evidence>
<feature type="transmembrane region" description="Helical" evidence="1">
    <location>
        <begin position="71"/>
        <end position="89"/>
    </location>
</feature>
<keyword evidence="1" id="KW-0812">Transmembrane</keyword>
<feature type="transmembrane region" description="Helical" evidence="1">
    <location>
        <begin position="38"/>
        <end position="59"/>
    </location>
</feature>
<keyword evidence="1" id="KW-1133">Transmembrane helix</keyword>
<gene>
    <name evidence="2" type="ORF">CGZ90_13035</name>
</gene>
<evidence type="ECO:0008006" key="4">
    <source>
        <dbReference type="Google" id="ProtNLM"/>
    </source>
</evidence>
<sequence>MNKLWNRFLKLAVILMLISAVGIYYVDQHLPPALEQDRMLYVILLAVIFGSGLIFLIAYRIRISRDNKFTVRSLAYTILVVVILFLLMWNF</sequence>
<evidence type="ECO:0000256" key="1">
    <source>
        <dbReference type="SAM" id="Phobius"/>
    </source>
</evidence>
<comment type="caution">
    <text evidence="2">The sequence shown here is derived from an EMBL/GenBank/DDBJ whole genome shotgun (WGS) entry which is preliminary data.</text>
</comment>
<dbReference type="EMBL" id="NOII01000003">
    <property type="protein sequence ID" value="OYD57586.1"/>
    <property type="molecule type" value="Genomic_DNA"/>
</dbReference>
<evidence type="ECO:0000313" key="2">
    <source>
        <dbReference type="EMBL" id="OYD57586.1"/>
    </source>
</evidence>
<keyword evidence="3" id="KW-1185">Reference proteome</keyword>
<organism evidence="2 3">
    <name type="scientific">Fictibacillus aquaticus</name>
    <dbReference type="NCBI Taxonomy" id="2021314"/>
    <lineage>
        <taxon>Bacteria</taxon>
        <taxon>Bacillati</taxon>
        <taxon>Bacillota</taxon>
        <taxon>Bacilli</taxon>
        <taxon>Bacillales</taxon>
        <taxon>Fictibacillaceae</taxon>
        <taxon>Fictibacillus</taxon>
    </lineage>
</organism>
<accession>A0A235F8F0</accession>
<dbReference type="Proteomes" id="UP000215059">
    <property type="component" value="Unassembled WGS sequence"/>
</dbReference>
<dbReference type="RefSeq" id="WP_094252937.1">
    <property type="nucleotide sequence ID" value="NZ_JBHLXL010000001.1"/>
</dbReference>
<dbReference type="AlphaFoldDB" id="A0A235F8F0"/>
<keyword evidence="1" id="KW-0472">Membrane</keyword>